<feature type="non-terminal residue" evidence="1">
    <location>
        <position position="1"/>
    </location>
</feature>
<dbReference type="EMBL" id="BTRK01000002">
    <property type="protein sequence ID" value="GMR34435.1"/>
    <property type="molecule type" value="Genomic_DNA"/>
</dbReference>
<dbReference type="Proteomes" id="UP001328107">
    <property type="component" value="Unassembled WGS sequence"/>
</dbReference>
<proteinExistence type="predicted"/>
<dbReference type="AlphaFoldDB" id="A0AAN4ZB12"/>
<gene>
    <name evidence="1" type="ORF">PMAYCL1PPCAC_04630</name>
</gene>
<sequence>NCCVLFPSPHFSHDLHYSCYFACFPVDNEPNMNPFQFQEIMSSKHFYDTPKPVPDIPFDEIEKARQAVQENTRCAFSRAMESCAEAAAAEKADTVNEGIKGVTEGITDSKPGKAVHQAACRAEVNKQSDLAKIYNAIH</sequence>
<evidence type="ECO:0000313" key="2">
    <source>
        <dbReference type="Proteomes" id="UP001328107"/>
    </source>
</evidence>
<keyword evidence="2" id="KW-1185">Reference proteome</keyword>
<comment type="caution">
    <text evidence="1">The sequence shown here is derived from an EMBL/GenBank/DDBJ whole genome shotgun (WGS) entry which is preliminary data.</text>
</comment>
<reference evidence="2" key="1">
    <citation type="submission" date="2022-10" db="EMBL/GenBank/DDBJ databases">
        <title>Genome assembly of Pristionchus species.</title>
        <authorList>
            <person name="Yoshida K."/>
            <person name="Sommer R.J."/>
        </authorList>
    </citation>
    <scope>NUCLEOTIDE SEQUENCE [LARGE SCALE GENOMIC DNA]</scope>
    <source>
        <strain evidence="2">RS5460</strain>
    </source>
</reference>
<evidence type="ECO:0000313" key="1">
    <source>
        <dbReference type="EMBL" id="GMR34435.1"/>
    </source>
</evidence>
<accession>A0AAN4ZB12</accession>
<name>A0AAN4ZB12_9BILA</name>
<protein>
    <submittedName>
        <fullName evidence="1">Uncharacterized protein</fullName>
    </submittedName>
</protein>
<organism evidence="1 2">
    <name type="scientific">Pristionchus mayeri</name>
    <dbReference type="NCBI Taxonomy" id="1317129"/>
    <lineage>
        <taxon>Eukaryota</taxon>
        <taxon>Metazoa</taxon>
        <taxon>Ecdysozoa</taxon>
        <taxon>Nematoda</taxon>
        <taxon>Chromadorea</taxon>
        <taxon>Rhabditida</taxon>
        <taxon>Rhabditina</taxon>
        <taxon>Diplogasteromorpha</taxon>
        <taxon>Diplogasteroidea</taxon>
        <taxon>Neodiplogasteridae</taxon>
        <taxon>Pristionchus</taxon>
    </lineage>
</organism>